<feature type="region of interest" description="Disordered" evidence="1">
    <location>
        <begin position="1"/>
        <end position="25"/>
    </location>
</feature>
<protein>
    <submittedName>
        <fullName evidence="4">Uncharacterized protein C1orf64 homolog</fullName>
    </submittedName>
</protein>
<dbReference type="OrthoDB" id="9451422at2759"/>
<evidence type="ECO:0000313" key="2">
    <source>
        <dbReference type="Ensembl" id="ENSCCNP00000008791.1"/>
    </source>
</evidence>
<organism evidence="4">
    <name type="scientific">Castor canadensis</name>
    <name type="common">American beaver</name>
    <dbReference type="NCBI Taxonomy" id="51338"/>
    <lineage>
        <taxon>Eukaryota</taxon>
        <taxon>Metazoa</taxon>
        <taxon>Chordata</taxon>
        <taxon>Craniata</taxon>
        <taxon>Vertebrata</taxon>
        <taxon>Euteleostomi</taxon>
        <taxon>Mammalia</taxon>
        <taxon>Eutheria</taxon>
        <taxon>Euarchontoglires</taxon>
        <taxon>Glires</taxon>
        <taxon>Rodentia</taxon>
        <taxon>Castorimorpha</taxon>
        <taxon>Castoridae</taxon>
        <taxon>Castor</taxon>
    </lineage>
</organism>
<gene>
    <name evidence="4" type="primary">CUNH1orf64</name>
    <name evidence="2" type="synonym">Srarp</name>
</gene>
<dbReference type="AlphaFoldDB" id="A0A8B7VAR4"/>
<dbReference type="GO" id="GO:0030331">
    <property type="term" value="F:nuclear estrogen receptor binding"/>
    <property type="evidence" value="ECO:0007669"/>
    <property type="project" value="TreeGrafter"/>
</dbReference>
<evidence type="ECO:0000313" key="4">
    <source>
        <dbReference type="RefSeq" id="XP_020028798.1"/>
    </source>
</evidence>
<dbReference type="InterPro" id="IPR027852">
    <property type="entry name" value="C1ORF64"/>
</dbReference>
<reference evidence="4" key="2">
    <citation type="submission" date="2025-04" db="UniProtKB">
        <authorList>
            <consortium name="RefSeq"/>
        </authorList>
    </citation>
    <scope>IDENTIFICATION</scope>
    <source>
        <tissue evidence="4">Leukocyte</tissue>
    </source>
</reference>
<dbReference type="RefSeq" id="XP_020028798.1">
    <property type="nucleotide sequence ID" value="XM_020173209.1"/>
</dbReference>
<name>A0A8B7VAR4_CASCN</name>
<sequence length="160" mass="16662">MAPSEHPREWRASLETSSGGKLAPPQKAIPAAHVTFIIDCATGKWLSLTAPPVPPQALSPNWGPVAPTMKTYTVFCGENQPHSTQVTPLDGGCLAQTEDTLPSYRGVVAPVSLPVSPPCPQDVPKANGSPLKARSARPSTWGAVKGSLKVISSCVCGQAD</sequence>
<evidence type="ECO:0000313" key="3">
    <source>
        <dbReference type="Proteomes" id="UP001732720"/>
    </source>
</evidence>
<evidence type="ECO:0000256" key="1">
    <source>
        <dbReference type="SAM" id="MobiDB-lite"/>
    </source>
</evidence>
<dbReference type="CTD" id="149563"/>
<reference evidence="2" key="1">
    <citation type="submission" date="2023-09" db="UniProtKB">
        <authorList>
            <consortium name="Ensembl"/>
        </authorList>
    </citation>
    <scope>IDENTIFICATION</scope>
</reference>
<dbReference type="Pfam" id="PF15547">
    <property type="entry name" value="C1ORF64"/>
    <property type="match status" value="1"/>
</dbReference>
<dbReference type="GO" id="GO:0005737">
    <property type="term" value="C:cytoplasm"/>
    <property type="evidence" value="ECO:0007669"/>
    <property type="project" value="TreeGrafter"/>
</dbReference>
<dbReference type="GO" id="GO:0005634">
    <property type="term" value="C:nucleus"/>
    <property type="evidence" value="ECO:0007669"/>
    <property type="project" value="TreeGrafter"/>
</dbReference>
<keyword evidence="3" id="KW-1185">Reference proteome</keyword>
<dbReference type="GeneID" id="109692549"/>
<dbReference type="PANTHER" id="PTHR38494:SF1">
    <property type="entry name" value="STEROID RECEPTOR-ASSOCIATED AND REGULATED PROTEIN"/>
    <property type="match status" value="1"/>
</dbReference>
<feature type="compositionally biased region" description="Basic and acidic residues" evidence="1">
    <location>
        <begin position="1"/>
        <end position="12"/>
    </location>
</feature>
<dbReference type="GO" id="GO:0033148">
    <property type="term" value="P:positive regulation of intracellular estrogen receptor signaling pathway"/>
    <property type="evidence" value="ECO:0007669"/>
    <property type="project" value="TreeGrafter"/>
</dbReference>
<proteinExistence type="predicted"/>
<accession>A0A8B7VAR4</accession>
<dbReference type="Proteomes" id="UP001732720">
    <property type="component" value="Chromosome 7"/>
</dbReference>
<dbReference type="Ensembl" id="ENSCCNT00000011584.1">
    <property type="protein sequence ID" value="ENSCCNP00000008791.1"/>
    <property type="gene ID" value="ENSCCNG00000009287.1"/>
</dbReference>
<dbReference type="KEGG" id="ccan:109692549"/>
<dbReference type="PANTHER" id="PTHR38494">
    <property type="entry name" value="STEROID RECEPTOR-ASSOCIATED AND REGULATED PROTEIN"/>
    <property type="match status" value="1"/>
</dbReference>